<dbReference type="RefSeq" id="WP_189383811.1">
    <property type="nucleotide sequence ID" value="NZ_BAABFY010000057.1"/>
</dbReference>
<proteinExistence type="predicted"/>
<evidence type="ECO:0000259" key="2">
    <source>
        <dbReference type="Pfam" id="PF22599"/>
    </source>
</evidence>
<accession>A0A918MV92</accession>
<keyword evidence="4" id="KW-1185">Reference proteome</keyword>
<protein>
    <recommendedName>
        <fullName evidence="2">SecDF P1 head subdomain domain-containing protein</fullName>
    </recommendedName>
</protein>
<dbReference type="Proteomes" id="UP000608345">
    <property type="component" value="Unassembled WGS sequence"/>
</dbReference>
<gene>
    <name evidence="3" type="ORF">GCM10011450_04450</name>
</gene>
<reference evidence="3" key="1">
    <citation type="journal article" date="2014" name="Int. J. Syst. Evol. Microbiol.">
        <title>Complete genome sequence of Corynebacterium casei LMG S-19264T (=DSM 44701T), isolated from a smear-ripened cheese.</title>
        <authorList>
            <consortium name="US DOE Joint Genome Institute (JGI-PGF)"/>
            <person name="Walter F."/>
            <person name="Albersmeier A."/>
            <person name="Kalinowski J."/>
            <person name="Ruckert C."/>
        </authorList>
    </citation>
    <scope>NUCLEOTIDE SEQUENCE</scope>
    <source>
        <strain evidence="3">KCTC 23732</strain>
    </source>
</reference>
<dbReference type="EMBL" id="BMYS01000002">
    <property type="protein sequence ID" value="GGW77728.1"/>
    <property type="molecule type" value="Genomic_DNA"/>
</dbReference>
<comment type="caution">
    <text evidence="3">The sequence shown here is derived from an EMBL/GenBank/DDBJ whole genome shotgun (WGS) entry which is preliminary data.</text>
</comment>
<reference evidence="3" key="2">
    <citation type="submission" date="2020-09" db="EMBL/GenBank/DDBJ databases">
        <authorList>
            <person name="Sun Q."/>
            <person name="Kim S."/>
        </authorList>
    </citation>
    <scope>NUCLEOTIDE SEQUENCE</scope>
    <source>
        <strain evidence="3">KCTC 23732</strain>
    </source>
</reference>
<evidence type="ECO:0000313" key="4">
    <source>
        <dbReference type="Proteomes" id="UP000608345"/>
    </source>
</evidence>
<evidence type="ECO:0000313" key="3">
    <source>
        <dbReference type="EMBL" id="GGW77728.1"/>
    </source>
</evidence>
<feature type="chain" id="PRO_5036711241" description="SecDF P1 head subdomain domain-containing protein" evidence="1">
    <location>
        <begin position="20"/>
        <end position="186"/>
    </location>
</feature>
<dbReference type="PROSITE" id="PS51257">
    <property type="entry name" value="PROKAR_LIPOPROTEIN"/>
    <property type="match status" value="1"/>
</dbReference>
<sequence>MSIKKFVNLTILGATFLLAGCETIELFPDDRKGGTLLSDVPVLPVEQEPLRQPSGLPQQPAGVASSLVIYVSSMTPLAGYIPVQQSGQLVYVDPSQTLIRNDLQNVIAKQDGAGNVYVDLHFSGQGSAKLADFTSRNIGKNLTVTMNNKLVSILAINEGISTGHLFVPMTTAAQASDLEQRIQDGE</sequence>
<dbReference type="AlphaFoldDB" id="A0A918MV92"/>
<dbReference type="InterPro" id="IPR054384">
    <property type="entry name" value="SecDF_P1_head"/>
</dbReference>
<organism evidence="3 4">
    <name type="scientific">Advenella faeciporci</name>
    <dbReference type="NCBI Taxonomy" id="797535"/>
    <lineage>
        <taxon>Bacteria</taxon>
        <taxon>Pseudomonadati</taxon>
        <taxon>Pseudomonadota</taxon>
        <taxon>Betaproteobacteria</taxon>
        <taxon>Burkholderiales</taxon>
        <taxon>Alcaligenaceae</taxon>
    </lineage>
</organism>
<dbReference type="Gene3D" id="3.30.1360.200">
    <property type="match status" value="1"/>
</dbReference>
<name>A0A918MV92_9BURK</name>
<keyword evidence="1" id="KW-0732">Signal</keyword>
<dbReference type="Pfam" id="PF22599">
    <property type="entry name" value="SecDF_P1_head"/>
    <property type="match status" value="1"/>
</dbReference>
<feature type="domain" description="SecDF P1 head subdomain" evidence="2">
    <location>
        <begin position="84"/>
        <end position="183"/>
    </location>
</feature>
<evidence type="ECO:0000256" key="1">
    <source>
        <dbReference type="SAM" id="SignalP"/>
    </source>
</evidence>
<feature type="signal peptide" evidence="1">
    <location>
        <begin position="1"/>
        <end position="19"/>
    </location>
</feature>